<feature type="transmembrane region" description="Helical" evidence="9">
    <location>
        <begin position="166"/>
        <end position="190"/>
    </location>
</feature>
<feature type="transmembrane region" description="Helical" evidence="9">
    <location>
        <begin position="202"/>
        <end position="224"/>
    </location>
</feature>
<accession>A0A7M7KC82</accession>
<feature type="region of interest" description="Disordered" evidence="10">
    <location>
        <begin position="91"/>
        <end position="112"/>
    </location>
</feature>
<proteinExistence type="inferred from homology"/>
<dbReference type="SUPFAM" id="SSF118215">
    <property type="entry name" value="Proton glutamate symport protein"/>
    <property type="match status" value="1"/>
</dbReference>
<organism evidence="11 12">
    <name type="scientific">Varroa destructor</name>
    <name type="common">Honeybee mite</name>
    <dbReference type="NCBI Taxonomy" id="109461"/>
    <lineage>
        <taxon>Eukaryota</taxon>
        <taxon>Metazoa</taxon>
        <taxon>Ecdysozoa</taxon>
        <taxon>Arthropoda</taxon>
        <taxon>Chelicerata</taxon>
        <taxon>Arachnida</taxon>
        <taxon>Acari</taxon>
        <taxon>Parasitiformes</taxon>
        <taxon>Mesostigmata</taxon>
        <taxon>Gamasina</taxon>
        <taxon>Dermanyssoidea</taxon>
        <taxon>Varroidae</taxon>
        <taxon>Varroa</taxon>
    </lineage>
</organism>
<feature type="transmembrane region" description="Helical" evidence="9">
    <location>
        <begin position="335"/>
        <end position="357"/>
    </location>
</feature>
<evidence type="ECO:0000256" key="2">
    <source>
        <dbReference type="ARBA" id="ARBA00006148"/>
    </source>
</evidence>
<evidence type="ECO:0000256" key="3">
    <source>
        <dbReference type="ARBA" id="ARBA00022448"/>
    </source>
</evidence>
<dbReference type="GO" id="GO:0005886">
    <property type="term" value="C:plasma membrane"/>
    <property type="evidence" value="ECO:0007669"/>
    <property type="project" value="TreeGrafter"/>
</dbReference>
<dbReference type="RefSeq" id="XP_022661052.1">
    <property type="nucleotide sequence ID" value="XM_022805317.1"/>
</dbReference>
<reference evidence="11" key="1">
    <citation type="submission" date="2021-01" db="UniProtKB">
        <authorList>
            <consortium name="EnsemblMetazoa"/>
        </authorList>
    </citation>
    <scope>IDENTIFICATION</scope>
</reference>
<evidence type="ECO:0000313" key="11">
    <source>
        <dbReference type="EnsemblMetazoa" id="XP_022661052"/>
    </source>
</evidence>
<dbReference type="GO" id="GO:0015175">
    <property type="term" value="F:neutral L-amino acid transmembrane transporter activity"/>
    <property type="evidence" value="ECO:0007669"/>
    <property type="project" value="TreeGrafter"/>
</dbReference>
<feature type="transmembrane region" description="Helical" evidence="9">
    <location>
        <begin position="127"/>
        <end position="145"/>
    </location>
</feature>
<evidence type="ECO:0000256" key="8">
    <source>
        <dbReference type="ARBA" id="ARBA00023180"/>
    </source>
</evidence>
<keyword evidence="7 9" id="KW-0472">Membrane</keyword>
<dbReference type="InterPro" id="IPR036458">
    <property type="entry name" value="Na:dicarbo_symporter_sf"/>
</dbReference>
<keyword evidence="4 9" id="KW-0812">Transmembrane</keyword>
<feature type="transmembrane region" description="Helical" evidence="9">
    <location>
        <begin position="369"/>
        <end position="395"/>
    </location>
</feature>
<evidence type="ECO:0000256" key="7">
    <source>
        <dbReference type="ARBA" id="ARBA00023136"/>
    </source>
</evidence>
<keyword evidence="3 9" id="KW-0813">Transport</keyword>
<dbReference type="KEGG" id="vde:111250301"/>
<dbReference type="PANTHER" id="PTHR11958:SF63">
    <property type="entry name" value="AMINO ACID TRANSPORTER"/>
    <property type="match status" value="1"/>
</dbReference>
<dbReference type="Gene3D" id="1.10.3860.10">
    <property type="entry name" value="Sodium:dicarboxylate symporter"/>
    <property type="match status" value="1"/>
</dbReference>
<sequence length="578" mass="62189">MKLLSLFPVKQNLKPSLLLLKINKSMRGGYYRSTGETELNCEGCRPASPHSPRAHPVVPPTDSHLAAVSNPFGENDLPSVMPAVRTVKSPELDLDGRSSPDAGMLEAPSPDGKASTKCQKFLRQNRLTIATIAGVVLGIIFGCFFRRYGGPWSKREVMYINFPGEIFLRMLRGLILPLITTSMIAAVGGLDATLSGKIGFRAVTYYFSTTLIAIILGIVLVITIQPGAGDTDIEASKTSARLVTTADTLMDLIRNAFPPNIIEACINQFSTIVIEPENATGSMYDWDFKTVKDSGTNVLGLIVFCIALGTIIGRMGESGKPLLDFFTALSDAMMLITKVVVWLSPVGVMFLVMSKVIEMKDFSIVAGQVGMYTLTVILGLLLHGFIVLPAIYMLIMRQEPFTFLLDMLQAITTAFGTASSSATLPVTIAALEDKVKIDPKVVRFCIPIGATINMDGTALYEAVAAIFIAQVRRVPLDVGKVIAISITATAASIGAAGIPQAGLVTMVMVLNAIGLPADDITLIIVVDWFLDRFRTAINVLGDAVGATVVEKLSLDDLRSMQKQDNKDTDSKDTVITAM</sequence>
<evidence type="ECO:0000256" key="1">
    <source>
        <dbReference type="ARBA" id="ARBA00004141"/>
    </source>
</evidence>
<dbReference type="AlphaFoldDB" id="A0A7M7KC82"/>
<evidence type="ECO:0000256" key="9">
    <source>
        <dbReference type="RuleBase" id="RU361216"/>
    </source>
</evidence>
<name>A0A7M7KC82_VARDE</name>
<keyword evidence="5 9" id="KW-0769">Symport</keyword>
<dbReference type="FunCoup" id="A0A7M7KC82">
    <property type="interactions" value="103"/>
</dbReference>
<comment type="similarity">
    <text evidence="2 9">Belongs to the dicarboxylate/amino acid:cation symporter (DAACS) (TC 2.A.23) family.</text>
</comment>
<evidence type="ECO:0000313" key="12">
    <source>
        <dbReference type="Proteomes" id="UP000594260"/>
    </source>
</evidence>
<dbReference type="InterPro" id="IPR018107">
    <property type="entry name" value="Na-dicarboxylate_symporter_CS"/>
</dbReference>
<comment type="subcellular location">
    <subcellularLocation>
        <location evidence="1 9">Membrane</location>
        <topology evidence="1 9">Multi-pass membrane protein</topology>
    </subcellularLocation>
</comment>
<dbReference type="GeneID" id="111250301"/>
<dbReference type="Pfam" id="PF00375">
    <property type="entry name" value="SDF"/>
    <property type="match status" value="1"/>
</dbReference>
<dbReference type="OrthoDB" id="5877963at2759"/>
<keyword evidence="12" id="KW-1185">Reference proteome</keyword>
<dbReference type="InParanoid" id="A0A7M7KC82"/>
<evidence type="ECO:0000256" key="5">
    <source>
        <dbReference type="ARBA" id="ARBA00022847"/>
    </source>
</evidence>
<protein>
    <recommendedName>
        <fullName evidence="9">Amino acid transporter</fullName>
    </recommendedName>
</protein>
<dbReference type="PANTHER" id="PTHR11958">
    <property type="entry name" value="SODIUM/DICARBOXYLATE SYMPORTER-RELATED"/>
    <property type="match status" value="1"/>
</dbReference>
<keyword evidence="8" id="KW-0325">Glycoprotein</keyword>
<dbReference type="GO" id="GO:0005313">
    <property type="term" value="F:L-glutamate transmembrane transporter activity"/>
    <property type="evidence" value="ECO:0007669"/>
    <property type="project" value="TreeGrafter"/>
</dbReference>
<dbReference type="PROSITE" id="PS00714">
    <property type="entry name" value="NA_DICARBOXYL_SYMP_2"/>
    <property type="match status" value="1"/>
</dbReference>
<dbReference type="OMA" id="CARKNLG"/>
<dbReference type="PRINTS" id="PR00173">
    <property type="entry name" value="EDTRNSPORT"/>
</dbReference>
<dbReference type="GO" id="GO:0015501">
    <property type="term" value="F:glutamate:sodium symporter activity"/>
    <property type="evidence" value="ECO:0007669"/>
    <property type="project" value="TreeGrafter"/>
</dbReference>
<dbReference type="InterPro" id="IPR050746">
    <property type="entry name" value="DAACS"/>
</dbReference>
<dbReference type="EnsemblMetazoa" id="XM_022805317">
    <property type="protein sequence ID" value="XP_022661052"/>
    <property type="gene ID" value="LOC111250301"/>
</dbReference>
<dbReference type="Proteomes" id="UP000594260">
    <property type="component" value="Unplaced"/>
</dbReference>
<evidence type="ECO:0000256" key="4">
    <source>
        <dbReference type="ARBA" id="ARBA00022692"/>
    </source>
</evidence>
<dbReference type="InterPro" id="IPR001991">
    <property type="entry name" value="Na-dicarboxylate_symporter"/>
</dbReference>
<evidence type="ECO:0000256" key="10">
    <source>
        <dbReference type="SAM" id="MobiDB-lite"/>
    </source>
</evidence>
<keyword evidence="6 9" id="KW-1133">Transmembrane helix</keyword>
<evidence type="ECO:0000256" key="6">
    <source>
        <dbReference type="ARBA" id="ARBA00022989"/>
    </source>
</evidence>
<feature type="transmembrane region" description="Helical" evidence="9">
    <location>
        <begin position="298"/>
        <end position="315"/>
    </location>
</feature>
<dbReference type="PROSITE" id="PS00713">
    <property type="entry name" value="NA_DICARBOXYL_SYMP_1"/>
    <property type="match status" value="1"/>
</dbReference>